<protein>
    <submittedName>
        <fullName evidence="2">Uncharacterized protein</fullName>
    </submittedName>
</protein>
<feature type="region of interest" description="Disordered" evidence="1">
    <location>
        <begin position="87"/>
        <end position="107"/>
    </location>
</feature>
<evidence type="ECO:0000256" key="1">
    <source>
        <dbReference type="SAM" id="MobiDB-lite"/>
    </source>
</evidence>
<sequence length="291" mass="32114">MSCATPPCSANCLQLDFGDESRPNNDGDCQSSTDLHLCSNSYAHCAHQDGHDYSGASSLSSEFFHRDTTERIPDGSPHHSLGLVLPNGRESVPEPQETVKAAQPPSPPRCDLRCAAFPQSIPPVVVPIPLGPGVDMAYVLHVKSQDARGVSIADLSTQSDDGELRVEPQLIRSLVNWADMCICSQLPGPTVRIADMGREWPNAGLYLPGFPVRKTAAHCYVYMDLMEYVLAHFLSWWTCEAQDNNRSDEPASELPLAPGTIRLDQVFVVALRRRHIALDVYEWLPELELRL</sequence>
<gene>
    <name evidence="2" type="ORF">L227DRAFT_656895</name>
</gene>
<organism evidence="2 3">
    <name type="scientific">Lentinus tigrinus ALCF2SS1-6</name>
    <dbReference type="NCBI Taxonomy" id="1328759"/>
    <lineage>
        <taxon>Eukaryota</taxon>
        <taxon>Fungi</taxon>
        <taxon>Dikarya</taxon>
        <taxon>Basidiomycota</taxon>
        <taxon>Agaricomycotina</taxon>
        <taxon>Agaricomycetes</taxon>
        <taxon>Polyporales</taxon>
        <taxon>Polyporaceae</taxon>
        <taxon>Lentinus</taxon>
    </lineage>
</organism>
<dbReference type="AlphaFoldDB" id="A0A5C2RWQ3"/>
<evidence type="ECO:0000313" key="3">
    <source>
        <dbReference type="Proteomes" id="UP000313359"/>
    </source>
</evidence>
<dbReference type="EMBL" id="ML122295">
    <property type="protein sequence ID" value="RPD55450.1"/>
    <property type="molecule type" value="Genomic_DNA"/>
</dbReference>
<name>A0A5C2RWQ3_9APHY</name>
<accession>A0A5C2RWQ3</accession>
<evidence type="ECO:0000313" key="2">
    <source>
        <dbReference type="EMBL" id="RPD55450.1"/>
    </source>
</evidence>
<dbReference type="Proteomes" id="UP000313359">
    <property type="component" value="Unassembled WGS sequence"/>
</dbReference>
<reference evidence="2" key="1">
    <citation type="journal article" date="2018" name="Genome Biol. Evol.">
        <title>Genomics and development of Lentinus tigrinus, a white-rot wood-decaying mushroom with dimorphic fruiting bodies.</title>
        <authorList>
            <person name="Wu B."/>
            <person name="Xu Z."/>
            <person name="Knudson A."/>
            <person name="Carlson A."/>
            <person name="Chen N."/>
            <person name="Kovaka S."/>
            <person name="LaButti K."/>
            <person name="Lipzen A."/>
            <person name="Pennachio C."/>
            <person name="Riley R."/>
            <person name="Schakwitz W."/>
            <person name="Umezawa K."/>
            <person name="Ohm R.A."/>
            <person name="Grigoriev I.V."/>
            <person name="Nagy L.G."/>
            <person name="Gibbons J."/>
            <person name="Hibbett D."/>
        </authorList>
    </citation>
    <scope>NUCLEOTIDE SEQUENCE [LARGE SCALE GENOMIC DNA]</scope>
    <source>
        <strain evidence="2">ALCF2SS1-6</strain>
    </source>
</reference>
<proteinExistence type="predicted"/>
<keyword evidence="3" id="KW-1185">Reference proteome</keyword>
<dbReference type="OrthoDB" id="2756823at2759"/>